<keyword evidence="3" id="KW-0378">Hydrolase</keyword>
<dbReference type="GO" id="GO:0016787">
    <property type="term" value="F:hydrolase activity"/>
    <property type="evidence" value="ECO:0007669"/>
    <property type="project" value="UniProtKB-KW"/>
</dbReference>
<name>A0ABZ1BKA2_9FIRM</name>
<protein>
    <submittedName>
        <fullName evidence="3">Alpha/beta hydrolase</fullName>
    </submittedName>
</protein>
<dbReference type="SUPFAM" id="SSF53474">
    <property type="entry name" value="alpha/beta-Hydrolases"/>
    <property type="match status" value="1"/>
</dbReference>
<dbReference type="Pfam" id="PF12146">
    <property type="entry name" value="Hydrolase_4"/>
    <property type="match status" value="1"/>
</dbReference>
<proteinExistence type="predicted"/>
<dbReference type="Gene3D" id="3.40.50.1820">
    <property type="entry name" value="alpha/beta hydrolase"/>
    <property type="match status" value="1"/>
</dbReference>
<feature type="region of interest" description="Disordered" evidence="1">
    <location>
        <begin position="293"/>
        <end position="316"/>
    </location>
</feature>
<evidence type="ECO:0000313" key="4">
    <source>
        <dbReference type="Proteomes" id="UP001333102"/>
    </source>
</evidence>
<dbReference type="InterPro" id="IPR022742">
    <property type="entry name" value="Hydrolase_4"/>
</dbReference>
<dbReference type="InterPro" id="IPR029058">
    <property type="entry name" value="AB_hydrolase_fold"/>
</dbReference>
<dbReference type="RefSeq" id="WP_324667494.1">
    <property type="nucleotide sequence ID" value="NZ_CP141614.1"/>
</dbReference>
<organism evidence="3 4">
    <name type="scientific">Geochorda subterranea</name>
    <dbReference type="NCBI Taxonomy" id="3109564"/>
    <lineage>
        <taxon>Bacteria</taxon>
        <taxon>Bacillati</taxon>
        <taxon>Bacillota</taxon>
        <taxon>Limnochordia</taxon>
        <taxon>Limnochordales</taxon>
        <taxon>Geochordaceae</taxon>
        <taxon>Geochorda</taxon>
    </lineage>
</organism>
<keyword evidence="4" id="KW-1185">Reference proteome</keyword>
<evidence type="ECO:0000256" key="1">
    <source>
        <dbReference type="SAM" id="MobiDB-lite"/>
    </source>
</evidence>
<reference evidence="4" key="1">
    <citation type="submission" date="2023-12" db="EMBL/GenBank/DDBJ databases">
        <title>Novel isolates from deep terrestrial aquifers shed light on the physiology and ecology of the class Limnochordia.</title>
        <authorList>
            <person name="Karnachuk O.V."/>
            <person name="Lukina A.P."/>
            <person name="Avakyan M.R."/>
            <person name="Kadnikov V."/>
            <person name="Begmatov S."/>
            <person name="Beletsky A.V."/>
            <person name="Mardanov A.V."/>
            <person name="Ravin N.V."/>
        </authorList>
    </citation>
    <scope>NUCLEOTIDE SEQUENCE [LARGE SCALE GENOMIC DNA]</scope>
    <source>
        <strain evidence="4">LN</strain>
    </source>
</reference>
<accession>A0ABZ1BKA2</accession>
<gene>
    <name evidence="3" type="ORF">VLY81_07220</name>
</gene>
<sequence>MPPRRASGYLTAADGCRLFWRGWFPVPPVRGQAVLVHGANEHSGRYEHVAAWLVGLGFEVRALDLRGHGRSAGLRGHVDRFEQYLEDLERLVESRESKAGGAGGPGGGPGILLIGHSMGGLIAFAYAAWRPERVGALVVSAPWFGLRMRLSALDRLLAPVGARLVPRLRRPAGIEPGHLSRDPRVARAYRDDPLVGTTVTARWFVECSRTAARARTQLAGQMRVPVLFLQGDADRIVDPGTTRAVFEAVPHPCKALRRYPEGYHELFNDLDQGRVLADVEAWLERLGLWPAAAQPRDAPSTGAGLTGATPASAPPA</sequence>
<dbReference type="EMBL" id="CP141614">
    <property type="protein sequence ID" value="WRP13249.1"/>
    <property type="molecule type" value="Genomic_DNA"/>
</dbReference>
<dbReference type="PANTHER" id="PTHR11614">
    <property type="entry name" value="PHOSPHOLIPASE-RELATED"/>
    <property type="match status" value="1"/>
</dbReference>
<evidence type="ECO:0000313" key="3">
    <source>
        <dbReference type="EMBL" id="WRP13249.1"/>
    </source>
</evidence>
<dbReference type="InterPro" id="IPR051044">
    <property type="entry name" value="MAG_DAG_Lipase"/>
</dbReference>
<evidence type="ECO:0000259" key="2">
    <source>
        <dbReference type="Pfam" id="PF12146"/>
    </source>
</evidence>
<dbReference type="Proteomes" id="UP001333102">
    <property type="component" value="Chromosome"/>
</dbReference>
<feature type="domain" description="Serine aminopeptidase S33" evidence="2">
    <location>
        <begin position="28"/>
        <end position="271"/>
    </location>
</feature>